<dbReference type="Proteomes" id="UP000325577">
    <property type="component" value="Linkage Group LG9"/>
</dbReference>
<reference evidence="1 2" key="1">
    <citation type="submission" date="2019-09" db="EMBL/GenBank/DDBJ databases">
        <title>A chromosome-level genome assembly of the Chinese tupelo Nyssa sinensis.</title>
        <authorList>
            <person name="Yang X."/>
            <person name="Kang M."/>
            <person name="Yang Y."/>
            <person name="Xiong H."/>
            <person name="Wang M."/>
            <person name="Zhang Z."/>
            <person name="Wang Z."/>
            <person name="Wu H."/>
            <person name="Ma T."/>
            <person name="Liu J."/>
            <person name="Xi Z."/>
        </authorList>
    </citation>
    <scope>NUCLEOTIDE SEQUENCE [LARGE SCALE GENOMIC DNA]</scope>
    <source>
        <strain evidence="1">J267</strain>
        <tissue evidence="1">Leaf</tissue>
    </source>
</reference>
<organism evidence="1 2">
    <name type="scientific">Nyssa sinensis</name>
    <dbReference type="NCBI Taxonomy" id="561372"/>
    <lineage>
        <taxon>Eukaryota</taxon>
        <taxon>Viridiplantae</taxon>
        <taxon>Streptophyta</taxon>
        <taxon>Embryophyta</taxon>
        <taxon>Tracheophyta</taxon>
        <taxon>Spermatophyta</taxon>
        <taxon>Magnoliopsida</taxon>
        <taxon>eudicotyledons</taxon>
        <taxon>Gunneridae</taxon>
        <taxon>Pentapetalae</taxon>
        <taxon>asterids</taxon>
        <taxon>Cornales</taxon>
        <taxon>Nyssaceae</taxon>
        <taxon>Nyssa</taxon>
    </lineage>
</organism>
<evidence type="ECO:0000313" key="1">
    <source>
        <dbReference type="EMBL" id="KAA8515247.1"/>
    </source>
</evidence>
<sequence>MAPPTIRTESEARILLETYRDEGLTFIQVRRHDSRGKFHVVCALCGTDRDNDEEMRDHLTTWIHQTMLEMAQKTLFKNNPWPFDDGYIFYQGEQAQGQYLEPPNDSHVGYRNLKRVGYGEIAASLDEVGEKVSKIWCEFLGNSGVHDHLEPSDFDIVTFRFTAKLGCYGIGVLPTEGETSVRAEGFGRQMVVRIRSITFYRAEENQLLPAQ</sequence>
<gene>
    <name evidence="1" type="ORF">F0562_018523</name>
</gene>
<dbReference type="PANTHER" id="PTHR35497:SF1">
    <property type="entry name" value="ACYL-UDP-N-ACETYLGLUCOSAMINE O-ACYLTRANSFERASE"/>
    <property type="match status" value="1"/>
</dbReference>
<dbReference type="PANTHER" id="PTHR35497">
    <property type="entry name" value="ACYL-UDP-N-ACETYLGLUCOSAMINE O-ACYLTRANSFERASE"/>
    <property type="match status" value="1"/>
</dbReference>
<keyword evidence="2" id="KW-1185">Reference proteome</keyword>
<dbReference type="EMBL" id="CM018052">
    <property type="protein sequence ID" value="KAA8515247.1"/>
    <property type="molecule type" value="Genomic_DNA"/>
</dbReference>
<protein>
    <submittedName>
        <fullName evidence="1">Uncharacterized protein</fullName>
    </submittedName>
</protein>
<dbReference type="AlphaFoldDB" id="A0A5J4ZDA5"/>
<proteinExistence type="predicted"/>
<evidence type="ECO:0000313" key="2">
    <source>
        <dbReference type="Proteomes" id="UP000325577"/>
    </source>
</evidence>
<accession>A0A5J4ZDA5</accession>
<name>A0A5J4ZDA5_9ASTE</name>